<reference evidence="2 3" key="1">
    <citation type="journal article" date="2018" name="IMA Fungus">
        <title>IMA Genome-F 9: Draft genome sequence of Annulohypoxylon stygium, Aspergillus mulundensis, Berkeleyomyces basicola (syn. Thielaviopsis basicola), Ceratocystis smalleyi, two Cercospora beticola strains, Coleophoma cylindrospora, Fusarium fracticaudum, Phialophora cf. hyalina, and Morchella septimelata.</title>
        <authorList>
            <person name="Wingfield B.D."/>
            <person name="Bills G.F."/>
            <person name="Dong Y."/>
            <person name="Huang W."/>
            <person name="Nel W.J."/>
            <person name="Swalarsk-Parry B.S."/>
            <person name="Vaghefi N."/>
            <person name="Wilken P.M."/>
            <person name="An Z."/>
            <person name="de Beer Z.W."/>
            <person name="De Vos L."/>
            <person name="Chen L."/>
            <person name="Duong T.A."/>
            <person name="Gao Y."/>
            <person name="Hammerbacher A."/>
            <person name="Kikkert J.R."/>
            <person name="Li Y."/>
            <person name="Li H."/>
            <person name="Li K."/>
            <person name="Li Q."/>
            <person name="Liu X."/>
            <person name="Ma X."/>
            <person name="Naidoo K."/>
            <person name="Pethybridge S.J."/>
            <person name="Sun J."/>
            <person name="Steenkamp E.T."/>
            <person name="van der Nest M.A."/>
            <person name="van Wyk S."/>
            <person name="Wingfield M.J."/>
            <person name="Xiong C."/>
            <person name="Yue Q."/>
            <person name="Zhang X."/>
        </authorList>
    </citation>
    <scope>NUCLEOTIDE SEQUENCE [LARGE SCALE GENOMIC DNA]</scope>
    <source>
        <strain evidence="2 3">BP 5553</strain>
    </source>
</reference>
<keyword evidence="3" id="KW-1185">Reference proteome</keyword>
<dbReference type="Proteomes" id="UP000254866">
    <property type="component" value="Unassembled WGS sequence"/>
</dbReference>
<protein>
    <submittedName>
        <fullName evidence="2">Uncharacterized protein</fullName>
    </submittedName>
</protein>
<evidence type="ECO:0000313" key="3">
    <source>
        <dbReference type="Proteomes" id="UP000254866"/>
    </source>
</evidence>
<evidence type="ECO:0000313" key="2">
    <source>
        <dbReference type="EMBL" id="RDL41781.1"/>
    </source>
</evidence>
<sequence length="151" mass="16513">MATTQPWVPAATVTTEQDSSISTQIPSASGGSMYMPAALPPADRASPPRAWSYVYFYAPDYQDAWLLWPPGWTQLHSTPLALSPGATATRPNIATQSTAPSHTAASLVHRAMSAPVLQLWANRRAKIVHWRGPEVYDDGEGRSKWRRALIS</sequence>
<dbReference type="RefSeq" id="XP_031874437.1">
    <property type="nucleotide sequence ID" value="XM_032010383.1"/>
</dbReference>
<gene>
    <name evidence="2" type="ORF">BP5553_01760</name>
</gene>
<proteinExistence type="predicted"/>
<evidence type="ECO:0000256" key="1">
    <source>
        <dbReference type="SAM" id="MobiDB-lite"/>
    </source>
</evidence>
<dbReference type="GeneID" id="43594609"/>
<dbReference type="AlphaFoldDB" id="A0A370U1Z4"/>
<comment type="caution">
    <text evidence="2">The sequence shown here is derived from an EMBL/GenBank/DDBJ whole genome shotgun (WGS) entry which is preliminary data.</text>
</comment>
<name>A0A370U1Z4_9HELO</name>
<dbReference type="EMBL" id="NPIC01000001">
    <property type="protein sequence ID" value="RDL41781.1"/>
    <property type="molecule type" value="Genomic_DNA"/>
</dbReference>
<feature type="region of interest" description="Disordered" evidence="1">
    <location>
        <begin position="1"/>
        <end position="26"/>
    </location>
</feature>
<organism evidence="2 3">
    <name type="scientific">Venustampulla echinocandica</name>
    <dbReference type="NCBI Taxonomy" id="2656787"/>
    <lineage>
        <taxon>Eukaryota</taxon>
        <taxon>Fungi</taxon>
        <taxon>Dikarya</taxon>
        <taxon>Ascomycota</taxon>
        <taxon>Pezizomycotina</taxon>
        <taxon>Leotiomycetes</taxon>
        <taxon>Helotiales</taxon>
        <taxon>Pleuroascaceae</taxon>
        <taxon>Venustampulla</taxon>
    </lineage>
</organism>
<accession>A0A370U1Z4</accession>